<feature type="domain" description="Tox-PL-2" evidence="1">
    <location>
        <begin position="11"/>
        <end position="108"/>
    </location>
</feature>
<reference evidence="2 3" key="1">
    <citation type="submission" date="2020-10" db="EMBL/GenBank/DDBJ databases">
        <authorList>
            <person name="Castelo-Branco R."/>
            <person name="Eusebio N."/>
            <person name="Adriana R."/>
            <person name="Vieira A."/>
            <person name="Brugerolle De Fraissinette N."/>
            <person name="Rezende De Castro R."/>
            <person name="Schneider M.P."/>
            <person name="Vasconcelos V."/>
            <person name="Leao P.N."/>
        </authorList>
    </citation>
    <scope>NUCLEOTIDE SEQUENCE [LARGE SCALE GENOMIC DNA]</scope>
    <source>
        <strain evidence="2 3">LEGE 06226</strain>
    </source>
</reference>
<accession>A0ABR9UGR2</accession>
<gene>
    <name evidence="2" type="ORF">IQ236_20890</name>
</gene>
<name>A0ABR9UGR2_9CYAN</name>
<keyword evidence="3" id="KW-1185">Reference proteome</keyword>
<dbReference type="Pfam" id="PF15643">
    <property type="entry name" value="Tox-PL-2"/>
    <property type="match status" value="1"/>
</dbReference>
<proteinExistence type="predicted"/>
<dbReference type="EMBL" id="JADEWU010000064">
    <property type="protein sequence ID" value="MBE9145652.1"/>
    <property type="molecule type" value="Genomic_DNA"/>
</dbReference>
<dbReference type="Proteomes" id="UP000640725">
    <property type="component" value="Unassembled WGS sequence"/>
</dbReference>
<evidence type="ECO:0000313" key="3">
    <source>
        <dbReference type="Proteomes" id="UP000640725"/>
    </source>
</evidence>
<comment type="caution">
    <text evidence="2">The sequence shown here is derived from an EMBL/GenBank/DDBJ whole genome shotgun (WGS) entry which is preliminary data.</text>
</comment>
<organism evidence="2 3">
    <name type="scientific">Planktothrix mougeotii LEGE 06226</name>
    <dbReference type="NCBI Taxonomy" id="1828728"/>
    <lineage>
        <taxon>Bacteria</taxon>
        <taxon>Bacillati</taxon>
        <taxon>Cyanobacteriota</taxon>
        <taxon>Cyanophyceae</taxon>
        <taxon>Oscillatoriophycideae</taxon>
        <taxon>Oscillatoriales</taxon>
        <taxon>Microcoleaceae</taxon>
        <taxon>Planktothrix</taxon>
    </lineage>
</organism>
<dbReference type="RefSeq" id="WP_193871070.1">
    <property type="nucleotide sequence ID" value="NZ_JADEWU010000064.1"/>
</dbReference>
<evidence type="ECO:0000259" key="1">
    <source>
        <dbReference type="Pfam" id="PF15643"/>
    </source>
</evidence>
<dbReference type="InterPro" id="IPR028910">
    <property type="entry name" value="Tox-PL-2_dom"/>
</dbReference>
<sequence length="126" mass="14432">MTQLRPTDDEIYQQITTIASSFKLFECEPCAQAIQEFLINSRISGKLIKLYTGREQGKYGNIYHDQLQRNIATNGRHQGVAVELNGIELVFDNLHTQGISRQEWLNNFYCIAIDLGSGFEITEIEF</sequence>
<evidence type="ECO:0000313" key="2">
    <source>
        <dbReference type="EMBL" id="MBE9145652.1"/>
    </source>
</evidence>
<protein>
    <recommendedName>
        <fullName evidence="1">Tox-PL-2 domain-containing protein</fullName>
    </recommendedName>
</protein>